<comment type="caution">
    <text evidence="2">The sequence shown here is derived from an EMBL/GenBank/DDBJ whole genome shotgun (WGS) entry which is preliminary data.</text>
</comment>
<evidence type="ECO:0000256" key="1">
    <source>
        <dbReference type="SAM" id="SignalP"/>
    </source>
</evidence>
<dbReference type="Proteomes" id="UP000010321">
    <property type="component" value="Unassembled WGS sequence"/>
</dbReference>
<dbReference type="RefSeq" id="WP_009123231.1">
    <property type="nucleotide sequence ID" value="NZ_FQWK01000001.1"/>
</dbReference>
<name>A0ABP2KN52_9BACE</name>
<proteinExistence type="predicted"/>
<keyword evidence="3" id="KW-1185">Reference proteome</keyword>
<protein>
    <submittedName>
        <fullName evidence="2">Conserved domain protein</fullName>
    </submittedName>
</protein>
<dbReference type="InterPro" id="IPR025049">
    <property type="entry name" value="Mfa-like_1"/>
</dbReference>
<evidence type="ECO:0000313" key="2">
    <source>
        <dbReference type="EMBL" id="EGF49800.1"/>
    </source>
</evidence>
<sequence length="501" mass="54669">MKQLYLYIRLASVLLLLSACAQDNMPGLDEESATGVSDDILTIHTVEQTGFRANQSTRSFYTDYAIKFENDDKLGLILIDDNEQIGNVPFSYTEAGGWFGGDDAYYTSAISKIIAYYPYNESLPTNIASLEALKNTVEIKADQSSLDDFKQMDLLVCEIANPVPELDINFEHAFSLIELSAESVVDVDGEEFTYNVEMSDVGLSIGDAMYTPATLNGTYVCLIKDGVQLEQNEFRYFYTISGNVSAKTISSTTSMVSGTQYTFPCTIPSAGGDEETVAAGDFYCVSDATNNVVIIPGSAAAIPAGLTCKGVVFHILDDDDFSSFKTTNGLENVTLRGYKGIHGLVVSLKKGQGFGSLDANSIENALKEIDNDNYTNKNISNGYMMTQNLLESEDISFTALDSHKSEIIPNTTSWYASSFNELKYLIRGKDALEDNSALGQECINKSLKKIGAETLLGNIPSVTYYYAEAGGDKGLYLMNSTNGVQTFWPAPTEAFYPICAF</sequence>
<accession>A0ABP2KN52</accession>
<gene>
    <name evidence="2" type="ORF">HMPREF9445_03173</name>
</gene>
<organism evidence="2 3">
    <name type="scientific">Bacteroides clarus YIT 12056</name>
    <dbReference type="NCBI Taxonomy" id="762984"/>
    <lineage>
        <taxon>Bacteria</taxon>
        <taxon>Pseudomonadati</taxon>
        <taxon>Bacteroidota</taxon>
        <taxon>Bacteroidia</taxon>
        <taxon>Bacteroidales</taxon>
        <taxon>Bacteroidaceae</taxon>
        <taxon>Bacteroides</taxon>
    </lineage>
</organism>
<evidence type="ECO:0000313" key="3">
    <source>
        <dbReference type="Proteomes" id="UP000010321"/>
    </source>
</evidence>
<dbReference type="PROSITE" id="PS51257">
    <property type="entry name" value="PROKAR_LIPOPROTEIN"/>
    <property type="match status" value="1"/>
</dbReference>
<feature type="signal peptide" evidence="1">
    <location>
        <begin position="1"/>
        <end position="21"/>
    </location>
</feature>
<feature type="chain" id="PRO_5047121457" evidence="1">
    <location>
        <begin position="22"/>
        <end position="501"/>
    </location>
</feature>
<keyword evidence="1" id="KW-0732">Signal</keyword>
<dbReference type="Pfam" id="PF13149">
    <property type="entry name" value="Mfa_like_1"/>
    <property type="match status" value="1"/>
</dbReference>
<reference evidence="2 3" key="1">
    <citation type="submission" date="2011-02" db="EMBL/GenBank/DDBJ databases">
        <authorList>
            <person name="Weinstock G."/>
            <person name="Sodergren E."/>
            <person name="Clifton S."/>
            <person name="Fulton L."/>
            <person name="Fulton B."/>
            <person name="Courtney L."/>
            <person name="Fronick C."/>
            <person name="Harrison M."/>
            <person name="Strong C."/>
            <person name="Farmer C."/>
            <person name="Delahaunty K."/>
            <person name="Markovic C."/>
            <person name="Hall O."/>
            <person name="Minx P."/>
            <person name="Tomlinson C."/>
            <person name="Mitreva M."/>
            <person name="Hou S."/>
            <person name="Chen J."/>
            <person name="Wollam A."/>
            <person name="Pepin K.H."/>
            <person name="Johnson M."/>
            <person name="Bhonagiri V."/>
            <person name="Zhang X."/>
            <person name="Suruliraj S."/>
            <person name="Warren W."/>
            <person name="Chinwalla A."/>
            <person name="Mardis E.R."/>
            <person name="Wilson R.K."/>
        </authorList>
    </citation>
    <scope>NUCLEOTIDE SEQUENCE [LARGE SCALE GENOMIC DNA]</scope>
    <source>
        <strain evidence="2 3">YIT 12056</strain>
    </source>
</reference>
<dbReference type="CDD" id="cd13120">
    <property type="entry name" value="BF2867_like_N"/>
    <property type="match status" value="1"/>
</dbReference>
<dbReference type="EMBL" id="AFBM01000031">
    <property type="protein sequence ID" value="EGF49800.1"/>
    <property type="molecule type" value="Genomic_DNA"/>
</dbReference>
<dbReference type="Gene3D" id="2.60.40.2620">
    <property type="entry name" value="Fimbrillin-like"/>
    <property type="match status" value="1"/>
</dbReference>
<dbReference type="InterPro" id="IPR042278">
    <property type="entry name" value="Mfa-like_1_N"/>
</dbReference>